<dbReference type="PANTHER" id="PTHR24305:SF187">
    <property type="entry name" value="P450, PUTATIVE (EUROFUNG)-RELATED"/>
    <property type="match status" value="1"/>
</dbReference>
<dbReference type="GO" id="GO:0020037">
    <property type="term" value="F:heme binding"/>
    <property type="evidence" value="ECO:0007669"/>
    <property type="project" value="InterPro"/>
</dbReference>
<evidence type="ECO:0000256" key="6">
    <source>
        <dbReference type="ARBA" id="ARBA00023033"/>
    </source>
</evidence>
<evidence type="ECO:0000256" key="5">
    <source>
        <dbReference type="ARBA" id="ARBA00023004"/>
    </source>
</evidence>
<dbReference type="Proteomes" id="UP000799424">
    <property type="component" value="Unassembled WGS sequence"/>
</dbReference>
<name>A0A6A6ZZP4_9PLEO</name>
<dbReference type="InterPro" id="IPR036396">
    <property type="entry name" value="Cyt_P450_sf"/>
</dbReference>
<dbReference type="GO" id="GO:0005506">
    <property type="term" value="F:iron ion binding"/>
    <property type="evidence" value="ECO:0007669"/>
    <property type="project" value="InterPro"/>
</dbReference>
<dbReference type="EMBL" id="MU006227">
    <property type="protein sequence ID" value="KAF2825907.1"/>
    <property type="molecule type" value="Genomic_DNA"/>
</dbReference>
<evidence type="ECO:0000313" key="8">
    <source>
        <dbReference type="Proteomes" id="UP000799424"/>
    </source>
</evidence>
<keyword evidence="4" id="KW-0560">Oxidoreductase</keyword>
<dbReference type="InterPro" id="IPR050121">
    <property type="entry name" value="Cytochrome_P450_monoxygenase"/>
</dbReference>
<organism evidence="7 8">
    <name type="scientific">Ophiobolus disseminans</name>
    <dbReference type="NCBI Taxonomy" id="1469910"/>
    <lineage>
        <taxon>Eukaryota</taxon>
        <taxon>Fungi</taxon>
        <taxon>Dikarya</taxon>
        <taxon>Ascomycota</taxon>
        <taxon>Pezizomycotina</taxon>
        <taxon>Dothideomycetes</taxon>
        <taxon>Pleosporomycetidae</taxon>
        <taxon>Pleosporales</taxon>
        <taxon>Pleosporineae</taxon>
        <taxon>Phaeosphaeriaceae</taxon>
        <taxon>Ophiobolus</taxon>
    </lineage>
</organism>
<sequence length="195" mass="22866">MLIYRLFVHPLRAIPGPTLAKATKFWHSIKLSDPQNQKLLETLHEQYGDIVRIGPNEVFVFRADGVPAVHGPGSRCIKAPWYDMFQKDRSIHATRKPPLHQARRKIWDQGFGIKARRSYQERVATHVDQLGTNIGKRTRKLVLGNASSFCVDKWNVRMFTPVRFYVCTNHFLPHRDYLPIYSYIRLRVCRFYIES</sequence>
<evidence type="ECO:0008006" key="9">
    <source>
        <dbReference type="Google" id="ProtNLM"/>
    </source>
</evidence>
<dbReference type="AlphaFoldDB" id="A0A6A6ZZP4"/>
<keyword evidence="3" id="KW-0479">Metal-binding</keyword>
<keyword evidence="5" id="KW-0408">Iron</keyword>
<reference evidence="7" key="1">
    <citation type="journal article" date="2020" name="Stud. Mycol.">
        <title>101 Dothideomycetes genomes: a test case for predicting lifestyles and emergence of pathogens.</title>
        <authorList>
            <person name="Haridas S."/>
            <person name="Albert R."/>
            <person name="Binder M."/>
            <person name="Bloem J."/>
            <person name="Labutti K."/>
            <person name="Salamov A."/>
            <person name="Andreopoulos B."/>
            <person name="Baker S."/>
            <person name="Barry K."/>
            <person name="Bills G."/>
            <person name="Bluhm B."/>
            <person name="Cannon C."/>
            <person name="Castanera R."/>
            <person name="Culley D."/>
            <person name="Daum C."/>
            <person name="Ezra D."/>
            <person name="Gonzalez J."/>
            <person name="Henrissat B."/>
            <person name="Kuo A."/>
            <person name="Liang C."/>
            <person name="Lipzen A."/>
            <person name="Lutzoni F."/>
            <person name="Magnuson J."/>
            <person name="Mondo S."/>
            <person name="Nolan M."/>
            <person name="Ohm R."/>
            <person name="Pangilinan J."/>
            <person name="Park H.-J."/>
            <person name="Ramirez L."/>
            <person name="Alfaro M."/>
            <person name="Sun H."/>
            <person name="Tritt A."/>
            <person name="Yoshinaga Y."/>
            <person name="Zwiers L.-H."/>
            <person name="Turgeon B."/>
            <person name="Goodwin S."/>
            <person name="Spatafora J."/>
            <person name="Crous P."/>
            <person name="Grigoriev I."/>
        </authorList>
    </citation>
    <scope>NUCLEOTIDE SEQUENCE</scope>
    <source>
        <strain evidence="7">CBS 113818</strain>
    </source>
</reference>
<dbReference type="SUPFAM" id="SSF48264">
    <property type="entry name" value="Cytochrome P450"/>
    <property type="match status" value="1"/>
</dbReference>
<dbReference type="OrthoDB" id="6692864at2759"/>
<comment type="cofactor">
    <cofactor evidence="1">
        <name>heme</name>
        <dbReference type="ChEBI" id="CHEBI:30413"/>
    </cofactor>
</comment>
<dbReference type="Gene3D" id="1.10.630.10">
    <property type="entry name" value="Cytochrome P450"/>
    <property type="match status" value="1"/>
</dbReference>
<proteinExistence type="inferred from homology"/>
<dbReference type="GO" id="GO:0004497">
    <property type="term" value="F:monooxygenase activity"/>
    <property type="evidence" value="ECO:0007669"/>
    <property type="project" value="UniProtKB-KW"/>
</dbReference>
<protein>
    <recommendedName>
        <fullName evidence="9">Cytochrome P450</fullName>
    </recommendedName>
</protein>
<keyword evidence="8" id="KW-1185">Reference proteome</keyword>
<dbReference type="PANTHER" id="PTHR24305">
    <property type="entry name" value="CYTOCHROME P450"/>
    <property type="match status" value="1"/>
</dbReference>
<evidence type="ECO:0000256" key="1">
    <source>
        <dbReference type="ARBA" id="ARBA00001971"/>
    </source>
</evidence>
<dbReference type="GO" id="GO:0016705">
    <property type="term" value="F:oxidoreductase activity, acting on paired donors, with incorporation or reduction of molecular oxygen"/>
    <property type="evidence" value="ECO:0007669"/>
    <property type="project" value="InterPro"/>
</dbReference>
<evidence type="ECO:0000256" key="4">
    <source>
        <dbReference type="ARBA" id="ARBA00023002"/>
    </source>
</evidence>
<evidence type="ECO:0000313" key="7">
    <source>
        <dbReference type="EMBL" id="KAF2825907.1"/>
    </source>
</evidence>
<evidence type="ECO:0000256" key="3">
    <source>
        <dbReference type="ARBA" id="ARBA00022723"/>
    </source>
</evidence>
<evidence type="ECO:0000256" key="2">
    <source>
        <dbReference type="ARBA" id="ARBA00010617"/>
    </source>
</evidence>
<accession>A0A6A6ZZP4</accession>
<comment type="similarity">
    <text evidence="2">Belongs to the cytochrome P450 family.</text>
</comment>
<keyword evidence="6" id="KW-0503">Monooxygenase</keyword>
<gene>
    <name evidence="7" type="ORF">CC86DRAFT_407152</name>
</gene>